<feature type="compositionally biased region" description="Basic and acidic residues" evidence="5">
    <location>
        <begin position="78"/>
        <end position="87"/>
    </location>
</feature>
<dbReference type="PROSITE" id="PS50600">
    <property type="entry name" value="ULP_PROTEASE"/>
    <property type="match status" value="1"/>
</dbReference>
<sequence>MEPNYNDPNYWMRWYAEVQSARQEVEPADQIGFEQQLSELQLPGESSPETSSPDPRKGGGSLMRMQPRSNLRDSSIGDARHSVDVPRAHLGSTASDSRSDLRDKPFSSMRYTAPSDAQPVARTKDNRPRGLLSRLKSGLGKVFGGDRREESSGGSASDAVYSELRMDFAKRSRPSEADLGLIEDFRMALAGENRRPKTIDNYVTALRMFSEFLQPKGVTLKDLLGDADLLAFYRHDFMKVASANSRNYVGGALDTLQNLQAGNPISAPAWVNAQEQAMHPQDERMIRQFVGNVKDYRVAPDGTRGRGTGRVPPATIKSNVQALNAFARWLRAQDKGPLATRAFNEPRSLSADIEEYVEAGGDGSDRLTAALSHLRRIGADGLQAVGAGPRLMGRETLSAHPEDVSTLDDFLTHALSGLGSDATRNEKAAVSTMVSKLRSFSDWLQREDRPSIMDRIDSNAEQQSSLNADYAAFNKATKRTAPLDPLRQYLGLEPQQGFRAYDDDTSLIEGLANDELSKLDPASQQRRRLIQNTASAQRKFSEWLRTASKESIASRINGNNEQQRSLDTDYRAFTKAKGKVGVSLKKLRHYLQVVEANRALGVDFPQQGAGSNSGSTWSTWVRDLRPPSDFDPGEWEVRDDAQAGPVLGHAGSPRAPAQSSEIYRGLDSFVDLPSTPQEVRDDAQSRPVLGHAGSPPFFIGPSGVLQELEDIGYLVGEDWQHRSQPVPDLLLEVLDNKRLLPHWPMAPQPVSIHGETYSIELGPRGRRDAQLIHHPGPSSRSDARIGASTASASVRDSSGRVLGADEWLGDEHIQRDYELLSQELRESNPDLAARTRFVDPLVATQVGQGLDNDALRAYHRIVYDRNGNDTADFMFLPVNDASATNVNDRGSHWSFLLVDRRDRDRPVAYHYDSFPGYNQPPAARLAARVGAELLDAPIREQENSYDCGVFVLDGTRELVRRLAGTRQPDLSLRGLVVNRRALQNRVRG</sequence>
<evidence type="ECO:0000256" key="5">
    <source>
        <dbReference type="SAM" id="MobiDB-lite"/>
    </source>
</evidence>
<organism evidence="7 8">
    <name type="scientific">Bradyrhizobium barranii</name>
    <dbReference type="NCBI Taxonomy" id="2992140"/>
    <lineage>
        <taxon>Bacteria</taxon>
        <taxon>Pseudomonadati</taxon>
        <taxon>Pseudomonadota</taxon>
        <taxon>Alphaproteobacteria</taxon>
        <taxon>Hyphomicrobiales</taxon>
        <taxon>Nitrobacteraceae</taxon>
        <taxon>Bradyrhizobium</taxon>
    </lineage>
</organism>
<dbReference type="InterPro" id="IPR010998">
    <property type="entry name" value="Integrase_recombinase_N"/>
</dbReference>
<proteinExistence type="predicted"/>
<gene>
    <name evidence="7" type="ORF">BjapCC829_49445</name>
</gene>
<dbReference type="Proteomes" id="UP001430990">
    <property type="component" value="Plasmid pCC829_2"/>
</dbReference>
<evidence type="ECO:0000256" key="3">
    <source>
        <dbReference type="ARBA" id="ARBA00022807"/>
    </source>
</evidence>
<dbReference type="SUPFAM" id="SSF54001">
    <property type="entry name" value="Cysteine proteinases"/>
    <property type="match status" value="1"/>
</dbReference>
<keyword evidence="7" id="KW-0614">Plasmid</keyword>
<feature type="domain" description="Ubiquitin-like protease family profile" evidence="6">
    <location>
        <begin position="792"/>
        <end position="958"/>
    </location>
</feature>
<feature type="region of interest" description="Disordered" evidence="5">
    <location>
        <begin position="21"/>
        <end position="156"/>
    </location>
</feature>
<evidence type="ECO:0000259" key="6">
    <source>
        <dbReference type="PROSITE" id="PS50600"/>
    </source>
</evidence>
<evidence type="ECO:0000313" key="8">
    <source>
        <dbReference type="Proteomes" id="UP001430990"/>
    </source>
</evidence>
<dbReference type="PANTHER" id="PTHR46468">
    <property type="entry name" value="SENTRIN-SPECIFIC PROTEASE 8"/>
    <property type="match status" value="1"/>
</dbReference>
<evidence type="ECO:0000256" key="1">
    <source>
        <dbReference type="ARBA" id="ARBA00022670"/>
    </source>
</evidence>
<feature type="compositionally biased region" description="Low complexity" evidence="5">
    <location>
        <begin position="129"/>
        <end position="140"/>
    </location>
</feature>
<dbReference type="Gene3D" id="1.10.150.130">
    <property type="match status" value="1"/>
</dbReference>
<dbReference type="PANTHER" id="PTHR46468:SF1">
    <property type="entry name" value="SENTRIN-SPECIFIC PROTEASE 8"/>
    <property type="match status" value="1"/>
</dbReference>
<protein>
    <recommendedName>
        <fullName evidence="6">Ubiquitin-like protease family profile domain-containing protein</fullName>
    </recommendedName>
</protein>
<dbReference type="InterPro" id="IPR044613">
    <property type="entry name" value="Nep1/2-like"/>
</dbReference>
<dbReference type="Gene3D" id="3.40.395.10">
    <property type="entry name" value="Adenoviral Proteinase, Chain A"/>
    <property type="match status" value="1"/>
</dbReference>
<evidence type="ECO:0000313" key="7">
    <source>
        <dbReference type="EMBL" id="UFW91991.1"/>
    </source>
</evidence>
<evidence type="ECO:0000256" key="4">
    <source>
        <dbReference type="ARBA" id="ARBA00023125"/>
    </source>
</evidence>
<keyword evidence="3" id="KW-0788">Thiol protease</keyword>
<dbReference type="InterPro" id="IPR038765">
    <property type="entry name" value="Papain-like_cys_pep_sf"/>
</dbReference>
<keyword evidence="2" id="KW-0378">Hydrolase</keyword>
<dbReference type="RefSeq" id="WP_231145820.1">
    <property type="nucleotide sequence ID" value="NZ_CP088102.1"/>
</dbReference>
<dbReference type="Pfam" id="PF02902">
    <property type="entry name" value="Peptidase_C48"/>
    <property type="match status" value="1"/>
</dbReference>
<reference evidence="7" key="1">
    <citation type="submission" date="2021-11" db="EMBL/GenBank/DDBJ databases">
        <title>Australian commercial rhizobial inoculants.</title>
        <authorList>
            <person name="Kohlmeier M.G."/>
            <person name="O'Hara G.W."/>
            <person name="Colombi E."/>
            <person name="Ramsay J.P."/>
            <person name="Terpolilli J."/>
        </authorList>
    </citation>
    <scope>NUCLEOTIDE SEQUENCE</scope>
    <source>
        <strain evidence="7">CC829</strain>
        <plasmid evidence="7">pCC829_2</plasmid>
    </source>
</reference>
<evidence type="ECO:0000256" key="2">
    <source>
        <dbReference type="ARBA" id="ARBA00022801"/>
    </source>
</evidence>
<keyword evidence="1" id="KW-0645">Protease</keyword>
<keyword evidence="4" id="KW-0238">DNA-binding</keyword>
<dbReference type="InterPro" id="IPR003653">
    <property type="entry name" value="Peptidase_C48_C"/>
</dbReference>
<keyword evidence="8" id="KW-1185">Reference proteome</keyword>
<name>A0ABY3R296_9BRAD</name>
<dbReference type="EMBL" id="CP088102">
    <property type="protein sequence ID" value="UFW91991.1"/>
    <property type="molecule type" value="Genomic_DNA"/>
</dbReference>
<accession>A0ABY3R296</accession>
<geneLocation type="plasmid" evidence="7 8">
    <name>pCC829_2</name>
</geneLocation>